<dbReference type="SUPFAM" id="SSF53098">
    <property type="entry name" value="Ribonuclease H-like"/>
    <property type="match status" value="1"/>
</dbReference>
<dbReference type="InterPro" id="IPR052958">
    <property type="entry name" value="IFN-induced_PKR_regulator"/>
</dbReference>
<dbReference type="Pfam" id="PF05699">
    <property type="entry name" value="Dimer_Tnp_hAT"/>
    <property type="match status" value="1"/>
</dbReference>
<evidence type="ECO:0000313" key="3">
    <source>
        <dbReference type="Proteomes" id="UP001159363"/>
    </source>
</evidence>
<evidence type="ECO:0000313" key="2">
    <source>
        <dbReference type="EMBL" id="KAJ8881868.1"/>
    </source>
</evidence>
<sequence length="104" mass="12055">MKWKNSKDELPKDAITALMKCEEILFPNLHILLKILATLPVTAASLERSFSTLKRLKTYLRNSTGEDRLNGLARMSIHRSIPLNEDILLEKFGKNRRMLLIEMF</sequence>
<dbReference type="Proteomes" id="UP001159363">
    <property type="component" value="Chromosome 5"/>
</dbReference>
<accession>A0ABQ9HC39</accession>
<dbReference type="EMBL" id="JARBHB010000006">
    <property type="protein sequence ID" value="KAJ8881868.1"/>
    <property type="molecule type" value="Genomic_DNA"/>
</dbReference>
<dbReference type="PANTHER" id="PTHR46289">
    <property type="entry name" value="52 KDA REPRESSOR OF THE INHIBITOR OF THE PROTEIN KINASE-LIKE PROTEIN-RELATED"/>
    <property type="match status" value="1"/>
</dbReference>
<protein>
    <recommendedName>
        <fullName evidence="1">HAT C-terminal dimerisation domain-containing protein</fullName>
    </recommendedName>
</protein>
<dbReference type="PANTHER" id="PTHR46289:SF14">
    <property type="entry name" value="DUF4371 DOMAIN-CONTAINING PROTEIN"/>
    <property type="match status" value="1"/>
</dbReference>
<organism evidence="2 3">
    <name type="scientific">Dryococelus australis</name>
    <dbReference type="NCBI Taxonomy" id="614101"/>
    <lineage>
        <taxon>Eukaryota</taxon>
        <taxon>Metazoa</taxon>
        <taxon>Ecdysozoa</taxon>
        <taxon>Arthropoda</taxon>
        <taxon>Hexapoda</taxon>
        <taxon>Insecta</taxon>
        <taxon>Pterygota</taxon>
        <taxon>Neoptera</taxon>
        <taxon>Polyneoptera</taxon>
        <taxon>Phasmatodea</taxon>
        <taxon>Verophasmatodea</taxon>
        <taxon>Anareolatae</taxon>
        <taxon>Phasmatidae</taxon>
        <taxon>Eurycanthinae</taxon>
        <taxon>Dryococelus</taxon>
    </lineage>
</organism>
<reference evidence="2 3" key="1">
    <citation type="submission" date="2023-02" db="EMBL/GenBank/DDBJ databases">
        <title>LHISI_Scaffold_Assembly.</title>
        <authorList>
            <person name="Stuart O.P."/>
            <person name="Cleave R."/>
            <person name="Magrath M.J.L."/>
            <person name="Mikheyev A.S."/>
        </authorList>
    </citation>
    <scope>NUCLEOTIDE SEQUENCE [LARGE SCALE GENOMIC DNA]</scope>
    <source>
        <strain evidence="2">Daus_M_001</strain>
        <tissue evidence="2">Leg muscle</tissue>
    </source>
</reference>
<evidence type="ECO:0000259" key="1">
    <source>
        <dbReference type="Pfam" id="PF05699"/>
    </source>
</evidence>
<name>A0ABQ9HC39_9NEOP</name>
<dbReference type="InterPro" id="IPR012337">
    <property type="entry name" value="RNaseH-like_sf"/>
</dbReference>
<proteinExistence type="predicted"/>
<gene>
    <name evidence="2" type="ORF">PR048_018354</name>
</gene>
<comment type="caution">
    <text evidence="2">The sequence shown here is derived from an EMBL/GenBank/DDBJ whole genome shotgun (WGS) entry which is preliminary data.</text>
</comment>
<dbReference type="InterPro" id="IPR008906">
    <property type="entry name" value="HATC_C_dom"/>
</dbReference>
<feature type="domain" description="HAT C-terminal dimerisation" evidence="1">
    <location>
        <begin position="17"/>
        <end position="79"/>
    </location>
</feature>
<keyword evidence="3" id="KW-1185">Reference proteome</keyword>